<dbReference type="NCBIfam" id="NF007956">
    <property type="entry name" value="PRK10675.1"/>
    <property type="match status" value="1"/>
</dbReference>
<dbReference type="Gene3D" id="3.40.50.720">
    <property type="entry name" value="NAD(P)-binding Rossmann-like Domain"/>
    <property type="match status" value="1"/>
</dbReference>
<dbReference type="SUPFAM" id="SSF51735">
    <property type="entry name" value="NAD(P)-binding Rossmann-fold domains"/>
    <property type="match status" value="1"/>
</dbReference>
<comment type="similarity">
    <text evidence="4 10">Belongs to the NAD(P)-dependent epimerase/dehydratase family.</text>
</comment>
<dbReference type="EC" id="5.1.3.2" evidence="5 10"/>
<keyword evidence="10" id="KW-0119">Carbohydrate metabolism</keyword>
<accession>A0ABM8XHL5</accession>
<evidence type="ECO:0000256" key="1">
    <source>
        <dbReference type="ARBA" id="ARBA00000083"/>
    </source>
</evidence>
<dbReference type="PANTHER" id="PTHR43725:SF47">
    <property type="entry name" value="UDP-GLUCOSE 4-EPIMERASE"/>
    <property type="match status" value="1"/>
</dbReference>
<comment type="catalytic activity">
    <reaction evidence="1 10">
        <text>UDP-alpha-D-glucose = UDP-alpha-D-galactose</text>
        <dbReference type="Rhea" id="RHEA:22168"/>
        <dbReference type="ChEBI" id="CHEBI:58885"/>
        <dbReference type="ChEBI" id="CHEBI:66914"/>
        <dbReference type="EC" id="5.1.3.2"/>
    </reaction>
</comment>
<evidence type="ECO:0000313" key="13">
    <source>
        <dbReference type="Proteomes" id="UP000721236"/>
    </source>
</evidence>
<evidence type="ECO:0000256" key="9">
    <source>
        <dbReference type="ARBA" id="ARBA00023235"/>
    </source>
</evidence>
<dbReference type="InterPro" id="IPR001509">
    <property type="entry name" value="Epimerase_deHydtase"/>
</dbReference>
<reference evidence="12 13" key="1">
    <citation type="submission" date="2021-08" db="EMBL/GenBank/DDBJ databases">
        <authorList>
            <person name="Peeters C."/>
        </authorList>
    </citation>
    <scope>NUCLEOTIDE SEQUENCE [LARGE SCALE GENOMIC DNA]</scope>
    <source>
        <strain evidence="12 13">LMG 21510</strain>
    </source>
</reference>
<dbReference type="InterPro" id="IPR036291">
    <property type="entry name" value="NAD(P)-bd_dom_sf"/>
</dbReference>
<evidence type="ECO:0000256" key="4">
    <source>
        <dbReference type="ARBA" id="ARBA00007637"/>
    </source>
</evidence>
<comment type="caution">
    <text evidence="12">The sequence shown here is derived from an EMBL/GenBank/DDBJ whole genome shotgun (WGS) entry which is preliminary data.</text>
</comment>
<evidence type="ECO:0000256" key="3">
    <source>
        <dbReference type="ARBA" id="ARBA00004947"/>
    </source>
</evidence>
<dbReference type="NCBIfam" id="TIGR01179">
    <property type="entry name" value="galE"/>
    <property type="match status" value="1"/>
</dbReference>
<comment type="subunit">
    <text evidence="10">Homodimer.</text>
</comment>
<keyword evidence="13" id="KW-1185">Reference proteome</keyword>
<evidence type="ECO:0000256" key="7">
    <source>
        <dbReference type="ARBA" id="ARBA00023027"/>
    </source>
</evidence>
<sequence>MPAVLPEFLIFSMSRTLLLTGATGYIASHTWVVLLNAGYDVIGLDNLSNSSRVVVERVAAITGKTPHFVEGDVRDRALLDRLFAEHGITGAIHFAALKSVGESVSQPLAYYDNNLNGLITLCAAMGAAGVRQLVFSSSATVYGNPASMPVREDFPLSATNPYGQTKLMGEQILRDLERSDPSWQLAYLRYFNPVGAHESGLIGEDPGGIPNNLMPYVAQVAGGRREKLMVFGGDYPTIDGTGVRDYIHVCDLAEGHLAALNYLQEQRKGVTVNLGTGRGYSVLEVVRAYERASGRPVPYEIVARRTGDIASCYADPGAARELLGWQARHDIDRMCADSWRWQSMNPLGFAAG</sequence>
<dbReference type="Pfam" id="PF01370">
    <property type="entry name" value="Epimerase"/>
    <property type="match status" value="1"/>
</dbReference>
<evidence type="ECO:0000256" key="6">
    <source>
        <dbReference type="ARBA" id="ARBA00018569"/>
    </source>
</evidence>
<protein>
    <recommendedName>
        <fullName evidence="6 10">UDP-glucose 4-epimerase</fullName>
        <ecNumber evidence="5 10">5.1.3.2</ecNumber>
    </recommendedName>
</protein>
<dbReference type="EMBL" id="CAJZAH010000004">
    <property type="protein sequence ID" value="CAG9179655.1"/>
    <property type="molecule type" value="Genomic_DNA"/>
</dbReference>
<comment type="cofactor">
    <cofactor evidence="2 10">
        <name>NAD(+)</name>
        <dbReference type="ChEBI" id="CHEBI:57540"/>
    </cofactor>
</comment>
<evidence type="ECO:0000259" key="11">
    <source>
        <dbReference type="Pfam" id="PF01370"/>
    </source>
</evidence>
<dbReference type="Gene3D" id="3.90.25.10">
    <property type="entry name" value="UDP-galactose 4-epimerase, domain 1"/>
    <property type="match status" value="1"/>
</dbReference>
<proteinExistence type="inferred from homology"/>
<gene>
    <name evidence="12" type="primary">lnpD</name>
    <name evidence="12" type="ORF">LMG21510_03855</name>
</gene>
<evidence type="ECO:0000256" key="2">
    <source>
        <dbReference type="ARBA" id="ARBA00001911"/>
    </source>
</evidence>
<dbReference type="PANTHER" id="PTHR43725">
    <property type="entry name" value="UDP-GLUCOSE 4-EPIMERASE"/>
    <property type="match status" value="1"/>
</dbReference>
<keyword evidence="7 10" id="KW-0520">NAD</keyword>
<dbReference type="GO" id="GO:0003978">
    <property type="term" value="F:UDP-glucose 4-epimerase activity"/>
    <property type="evidence" value="ECO:0007669"/>
    <property type="project" value="UniProtKB-EC"/>
</dbReference>
<comment type="pathway">
    <text evidence="3 10">Carbohydrate metabolism; galactose metabolism.</text>
</comment>
<name>A0ABM8XHL5_9BURK</name>
<dbReference type="Proteomes" id="UP000721236">
    <property type="component" value="Unassembled WGS sequence"/>
</dbReference>
<evidence type="ECO:0000313" key="12">
    <source>
        <dbReference type="EMBL" id="CAG9179655.1"/>
    </source>
</evidence>
<evidence type="ECO:0000256" key="5">
    <source>
        <dbReference type="ARBA" id="ARBA00013189"/>
    </source>
</evidence>
<evidence type="ECO:0000256" key="8">
    <source>
        <dbReference type="ARBA" id="ARBA00023144"/>
    </source>
</evidence>
<keyword evidence="9 10" id="KW-0413">Isomerase</keyword>
<evidence type="ECO:0000256" key="10">
    <source>
        <dbReference type="RuleBase" id="RU366046"/>
    </source>
</evidence>
<organism evidence="12 13">
    <name type="scientific">Cupriavidus respiraculi</name>
    <dbReference type="NCBI Taxonomy" id="195930"/>
    <lineage>
        <taxon>Bacteria</taxon>
        <taxon>Pseudomonadati</taxon>
        <taxon>Pseudomonadota</taxon>
        <taxon>Betaproteobacteria</taxon>
        <taxon>Burkholderiales</taxon>
        <taxon>Burkholderiaceae</taxon>
        <taxon>Cupriavidus</taxon>
    </lineage>
</organism>
<dbReference type="CDD" id="cd05247">
    <property type="entry name" value="UDP_G4E_1_SDR_e"/>
    <property type="match status" value="1"/>
</dbReference>
<feature type="domain" description="NAD-dependent epimerase/dehydratase" evidence="11">
    <location>
        <begin position="18"/>
        <end position="275"/>
    </location>
</feature>
<keyword evidence="8" id="KW-0299">Galactose metabolism</keyword>
<dbReference type="InterPro" id="IPR005886">
    <property type="entry name" value="UDP_G4E"/>
</dbReference>